<feature type="signal peptide" evidence="2">
    <location>
        <begin position="1"/>
        <end position="20"/>
    </location>
</feature>
<dbReference type="PANTHER" id="PTHR11567:SF202">
    <property type="entry name" value="LYSOPHOSPHATIDIC ACID PHOSPHATASE TYPE 6"/>
    <property type="match status" value="1"/>
</dbReference>
<dbReference type="SUPFAM" id="SSF53254">
    <property type="entry name" value="Phosphoglycerate mutase-like"/>
    <property type="match status" value="1"/>
</dbReference>
<dbReference type="Pfam" id="PF00328">
    <property type="entry name" value="His_Phos_2"/>
    <property type="match status" value="1"/>
</dbReference>
<evidence type="ECO:0000313" key="3">
    <source>
        <dbReference type="EMBL" id="CAI2371017.1"/>
    </source>
</evidence>
<dbReference type="InterPro" id="IPR029033">
    <property type="entry name" value="His_PPase_superfam"/>
</dbReference>
<organism evidence="3 4">
    <name type="scientific">Euplotes crassus</name>
    <dbReference type="NCBI Taxonomy" id="5936"/>
    <lineage>
        <taxon>Eukaryota</taxon>
        <taxon>Sar</taxon>
        <taxon>Alveolata</taxon>
        <taxon>Ciliophora</taxon>
        <taxon>Intramacronucleata</taxon>
        <taxon>Spirotrichea</taxon>
        <taxon>Hypotrichia</taxon>
        <taxon>Euplotida</taxon>
        <taxon>Euplotidae</taxon>
        <taxon>Moneuplotes</taxon>
    </lineage>
</organism>
<gene>
    <name evidence="3" type="ORF">ECRASSUSDP1_LOCUS12337</name>
</gene>
<dbReference type="InterPro" id="IPR033379">
    <property type="entry name" value="Acid_Pase_AS"/>
</dbReference>
<dbReference type="Proteomes" id="UP001295684">
    <property type="component" value="Unassembled WGS sequence"/>
</dbReference>
<dbReference type="PROSITE" id="PS00616">
    <property type="entry name" value="HIS_ACID_PHOSPHAT_1"/>
    <property type="match status" value="1"/>
</dbReference>
<proteinExistence type="inferred from homology"/>
<comment type="similarity">
    <text evidence="1">Belongs to the histidine acid phosphatase family.</text>
</comment>
<sequence length="422" mass="49136">MRTPKFSLAILCCFFVLAQSKLEFVAEICRHGARAPEGDTFGIEYEKGPGMLTPSGFRQHLMIGDELRNRYVKGMDKSQNLLSPIFNPEEVYVRSTQVKRTIQSAYSQLLGMFPLGTAEELRFYQIDVAIPPLEISDLEDITTELGIDAIQEGMQPVPVKNYGEYIDSLIAYGGCPYMMNEYYRRIDDPKVWQEYDDHFRPLIFSQIAKAFNLSEDDLSFMTIYKYPDSLFAEEFEGVLKRYNFTEEEWSIVRSMQIPLFLPRLSSLSRKILSLRYIFPILELMKSRMGQDYNKELLKTFGTPKFLLFSSHDYQLSHIMKFLNPENLQLEHIEFASVLIFELHRRDTRVCKDSSEDACFYVKVLYNDVPLKLPSCSSVDCSFNEFRGYIESFGMTYDQMIEICFSEELLDIPNYDELVQLIL</sequence>
<evidence type="ECO:0008006" key="5">
    <source>
        <dbReference type="Google" id="ProtNLM"/>
    </source>
</evidence>
<dbReference type="PANTHER" id="PTHR11567">
    <property type="entry name" value="ACID PHOSPHATASE-RELATED"/>
    <property type="match status" value="1"/>
</dbReference>
<evidence type="ECO:0000313" key="4">
    <source>
        <dbReference type="Proteomes" id="UP001295684"/>
    </source>
</evidence>
<feature type="chain" id="PRO_5042293709" description="Acid phosphatase" evidence="2">
    <location>
        <begin position="21"/>
        <end position="422"/>
    </location>
</feature>
<keyword evidence="4" id="KW-1185">Reference proteome</keyword>
<reference evidence="3" key="1">
    <citation type="submission" date="2023-07" db="EMBL/GenBank/DDBJ databases">
        <authorList>
            <consortium name="AG Swart"/>
            <person name="Singh M."/>
            <person name="Singh A."/>
            <person name="Seah K."/>
            <person name="Emmerich C."/>
        </authorList>
    </citation>
    <scope>NUCLEOTIDE SEQUENCE</scope>
    <source>
        <strain evidence="3">DP1</strain>
    </source>
</reference>
<dbReference type="AlphaFoldDB" id="A0AAD1UQ73"/>
<protein>
    <recommendedName>
        <fullName evidence="5">Acid phosphatase</fullName>
    </recommendedName>
</protein>
<evidence type="ECO:0000256" key="1">
    <source>
        <dbReference type="ARBA" id="ARBA00005375"/>
    </source>
</evidence>
<dbReference type="GO" id="GO:0016791">
    <property type="term" value="F:phosphatase activity"/>
    <property type="evidence" value="ECO:0007669"/>
    <property type="project" value="TreeGrafter"/>
</dbReference>
<dbReference type="InterPro" id="IPR050645">
    <property type="entry name" value="Histidine_acid_phosphatase"/>
</dbReference>
<dbReference type="CDD" id="cd07061">
    <property type="entry name" value="HP_HAP_like"/>
    <property type="match status" value="1"/>
</dbReference>
<name>A0AAD1UQ73_EUPCR</name>
<accession>A0AAD1UQ73</accession>
<dbReference type="Gene3D" id="3.40.50.1240">
    <property type="entry name" value="Phosphoglycerate mutase-like"/>
    <property type="match status" value="1"/>
</dbReference>
<dbReference type="EMBL" id="CAMPGE010012236">
    <property type="protein sequence ID" value="CAI2371017.1"/>
    <property type="molecule type" value="Genomic_DNA"/>
</dbReference>
<keyword evidence="2" id="KW-0732">Signal</keyword>
<evidence type="ECO:0000256" key="2">
    <source>
        <dbReference type="SAM" id="SignalP"/>
    </source>
</evidence>
<comment type="caution">
    <text evidence="3">The sequence shown here is derived from an EMBL/GenBank/DDBJ whole genome shotgun (WGS) entry which is preliminary data.</text>
</comment>
<dbReference type="InterPro" id="IPR000560">
    <property type="entry name" value="His_Pase_clade-2"/>
</dbReference>